<organism evidence="2">
    <name type="scientific">viral metagenome</name>
    <dbReference type="NCBI Taxonomy" id="1070528"/>
    <lineage>
        <taxon>unclassified sequences</taxon>
        <taxon>metagenomes</taxon>
        <taxon>organismal metagenomes</taxon>
    </lineage>
</organism>
<reference evidence="2" key="1">
    <citation type="submission" date="2020-03" db="EMBL/GenBank/DDBJ databases">
        <title>The deep terrestrial virosphere.</title>
        <authorList>
            <person name="Holmfeldt K."/>
            <person name="Nilsson E."/>
            <person name="Simone D."/>
            <person name="Lopez-Fernandez M."/>
            <person name="Wu X."/>
            <person name="de Brujin I."/>
            <person name="Lundin D."/>
            <person name="Andersson A."/>
            <person name="Bertilsson S."/>
            <person name="Dopson M."/>
        </authorList>
    </citation>
    <scope>NUCLEOTIDE SEQUENCE</scope>
    <source>
        <strain evidence="2">MM415A00929</strain>
        <strain evidence="1">MM415B00326</strain>
    </source>
</reference>
<name>A0A6M3KC25_9ZZZZ</name>
<sequence>MWCLPTYLADKFLNMIKAGTISPDKMIDMTSEQRRNFFSEHFGEVNAVQLNTLLESKLILKNQQTGMVTWAKKVAGITPEAQRGLVNRVNKMSEVLTPETEDVFLKDLAAHVLGTTVTMEEAGNITTLAKEVADKDELYDREKAVDEEGKPTKARMDYGRTLVTFDNYVSSVKAIAEHETISERVVEYLHNPFKFIGDLAKGIAATSREMRTTLDNSWIGKQGRNLFFKGITGDFQSGKIWWDTFKKSYKVIWDTFRGVPVMDEIRAEILSDPEYDMMKKAKVATAVIEEEAPTDWYKNIPYLGKPFLASHNAFTASAHYARYKTAKYYFNIARKSDIDLNDKVELESIGKLVNSLTARGEIGAKRQAPGLISNIFFSPRMLKADLDVLTMHKFDKNMSKFAKKEAAKNLLHIVVAQGLILGIAYALWPETVEWDPHSSDFGKIKIGNTRFDISGGTAALTRLAVRLVPLLVNKDSYIKSTSTGKLIKLNTGKFGELTGVDILEDYLENKTAPAANLVLAHLAGHYKYRKDEKISLKGDIRELFEPLPIQNFYELINDENSANILLSIIADEHGLFVNTYSPVKKGKKIEIKEIIMD</sequence>
<dbReference type="EMBL" id="MT142372">
    <property type="protein sequence ID" value="QJA79214.1"/>
    <property type="molecule type" value="Genomic_DNA"/>
</dbReference>
<gene>
    <name evidence="2" type="ORF">MM415A00929_0006</name>
    <name evidence="1" type="ORF">MM415B00326_0048</name>
</gene>
<evidence type="ECO:0000313" key="2">
    <source>
        <dbReference type="EMBL" id="QJA79214.1"/>
    </source>
</evidence>
<accession>A0A6M3KC25</accession>
<proteinExistence type="predicted"/>
<dbReference type="AlphaFoldDB" id="A0A6M3KC25"/>
<protein>
    <submittedName>
        <fullName evidence="2">Uncharacterized protein</fullName>
    </submittedName>
</protein>
<dbReference type="EMBL" id="MT141561">
    <property type="protein sequence ID" value="QJA66848.1"/>
    <property type="molecule type" value="Genomic_DNA"/>
</dbReference>
<evidence type="ECO:0000313" key="1">
    <source>
        <dbReference type="EMBL" id="QJA66848.1"/>
    </source>
</evidence>